<name>A0A7R9EA89_9NEOP</name>
<evidence type="ECO:0000256" key="2">
    <source>
        <dbReference type="SAM" id="Phobius"/>
    </source>
</evidence>
<evidence type="ECO:0000256" key="1">
    <source>
        <dbReference type="SAM" id="MobiDB-lite"/>
    </source>
</evidence>
<protein>
    <submittedName>
        <fullName evidence="3">Uncharacterized protein</fullName>
    </submittedName>
</protein>
<keyword evidence="2" id="KW-1133">Transmembrane helix</keyword>
<feature type="transmembrane region" description="Helical" evidence="2">
    <location>
        <begin position="16"/>
        <end position="36"/>
    </location>
</feature>
<keyword evidence="2" id="KW-0472">Membrane</keyword>
<dbReference type="EMBL" id="OB794403">
    <property type="protein sequence ID" value="CAD7430214.1"/>
    <property type="molecule type" value="Genomic_DNA"/>
</dbReference>
<dbReference type="AlphaFoldDB" id="A0A7R9EA89"/>
<proteinExistence type="predicted"/>
<organism evidence="3">
    <name type="scientific">Timema monikensis</name>
    <dbReference type="NCBI Taxonomy" id="170555"/>
    <lineage>
        <taxon>Eukaryota</taxon>
        <taxon>Metazoa</taxon>
        <taxon>Ecdysozoa</taxon>
        <taxon>Arthropoda</taxon>
        <taxon>Hexapoda</taxon>
        <taxon>Insecta</taxon>
        <taxon>Pterygota</taxon>
        <taxon>Neoptera</taxon>
        <taxon>Polyneoptera</taxon>
        <taxon>Phasmatodea</taxon>
        <taxon>Timematodea</taxon>
        <taxon>Timematoidea</taxon>
        <taxon>Timematidae</taxon>
        <taxon>Timema</taxon>
    </lineage>
</organism>
<feature type="region of interest" description="Disordered" evidence="1">
    <location>
        <begin position="100"/>
        <end position="134"/>
    </location>
</feature>
<sequence>MISLNGNYSAMPEEGIILNALAMVLVALGILLSYAVRRDSFRTEVKTFVSERLSSLSAFDTIFAISSSFESYQIIISGCNAVMHLPVPYHCPSFLITQGPKAQNSKSPDPKAQTPPRCQCHPSSVNKPTAPQSPTHFLAATTSKLVTWAITPAVCTTYNENSLMEEYQSTGTPRAPVGNRYKHRPLDLSSASLKPIWWDGRREGERHGLASQPTKEAFHTNKNRWIMDTVDGASYRTGLTEKSHDWKYQFSRERLSEWLLAFPPPSTPFHTRFPFYPFGSDMLVIIPDMLVLVPNMLVIVPDMIGVLEFIYWRAVQGAGRSSFGIASDHLLWPAA</sequence>
<feature type="compositionally biased region" description="Polar residues" evidence="1">
    <location>
        <begin position="121"/>
        <end position="134"/>
    </location>
</feature>
<gene>
    <name evidence="3" type="ORF">TMSB3V08_LOCUS6976</name>
</gene>
<accession>A0A7R9EA89</accession>
<reference evidence="3" key="1">
    <citation type="submission" date="2020-11" db="EMBL/GenBank/DDBJ databases">
        <authorList>
            <person name="Tran Van P."/>
        </authorList>
    </citation>
    <scope>NUCLEOTIDE SEQUENCE</scope>
</reference>
<evidence type="ECO:0000313" key="3">
    <source>
        <dbReference type="EMBL" id="CAD7430214.1"/>
    </source>
</evidence>
<keyword evidence="2" id="KW-0812">Transmembrane</keyword>